<dbReference type="PIRSF" id="PIRSF001434">
    <property type="entry name" value="CGS"/>
    <property type="match status" value="1"/>
</dbReference>
<dbReference type="PANTHER" id="PTHR11808">
    <property type="entry name" value="TRANS-SULFURATION ENZYME FAMILY MEMBER"/>
    <property type="match status" value="1"/>
</dbReference>
<keyword evidence="7" id="KW-0456">Lyase</keyword>
<accession>A0A139AZN9</accession>
<dbReference type="PROSITE" id="PS00868">
    <property type="entry name" value="CYS_MET_METAB_PP"/>
    <property type="match status" value="1"/>
</dbReference>
<evidence type="ECO:0000313" key="16">
    <source>
        <dbReference type="EMBL" id="KXS22208.1"/>
    </source>
</evidence>
<evidence type="ECO:0000256" key="9">
    <source>
        <dbReference type="ARBA" id="ARBA00047213"/>
    </source>
</evidence>
<evidence type="ECO:0000256" key="1">
    <source>
        <dbReference type="ARBA" id="ARBA00001933"/>
    </source>
</evidence>
<evidence type="ECO:0000256" key="12">
    <source>
        <dbReference type="ARBA" id="ARBA00072331"/>
    </source>
</evidence>
<comment type="catalytic activity">
    <reaction evidence="11">
        <text>an S-substituted L-cysteine + H2O = a thiol + pyruvate + NH4(+)</text>
        <dbReference type="Rhea" id="RHEA:18121"/>
        <dbReference type="ChEBI" id="CHEBI:15361"/>
        <dbReference type="ChEBI" id="CHEBI:15377"/>
        <dbReference type="ChEBI" id="CHEBI:28938"/>
        <dbReference type="ChEBI" id="CHEBI:29256"/>
        <dbReference type="ChEBI" id="CHEBI:58717"/>
        <dbReference type="EC" id="4.4.1.13"/>
    </reaction>
</comment>
<dbReference type="OrthoDB" id="2545919at2759"/>
<gene>
    <name evidence="16" type="ORF">M427DRAFT_106596</name>
</gene>
<evidence type="ECO:0000256" key="4">
    <source>
        <dbReference type="ARBA" id="ARBA00022605"/>
    </source>
</evidence>
<dbReference type="InterPro" id="IPR015424">
    <property type="entry name" value="PyrdxlP-dep_Trfase"/>
</dbReference>
<dbReference type="CDD" id="cd00614">
    <property type="entry name" value="CGS_like"/>
    <property type="match status" value="1"/>
</dbReference>
<dbReference type="InterPro" id="IPR054542">
    <property type="entry name" value="Cys_met_metab_PP"/>
</dbReference>
<dbReference type="InterPro" id="IPR015421">
    <property type="entry name" value="PyrdxlP-dep_Trfase_major"/>
</dbReference>
<feature type="region of interest" description="Disordered" evidence="15">
    <location>
        <begin position="47"/>
        <end position="87"/>
    </location>
</feature>
<keyword evidence="4" id="KW-0028">Amino-acid biosynthesis</keyword>
<feature type="compositionally biased region" description="Polar residues" evidence="15">
    <location>
        <begin position="50"/>
        <end position="60"/>
    </location>
</feature>
<evidence type="ECO:0000256" key="8">
    <source>
        <dbReference type="ARBA" id="ARBA00046315"/>
    </source>
</evidence>
<dbReference type="GO" id="GO:0030170">
    <property type="term" value="F:pyridoxal phosphate binding"/>
    <property type="evidence" value="ECO:0007669"/>
    <property type="project" value="InterPro"/>
</dbReference>
<dbReference type="AlphaFoldDB" id="A0A139AZN9"/>
<keyword evidence="5 13" id="KW-0663">Pyridoxal phosphate</keyword>
<evidence type="ECO:0000256" key="14">
    <source>
        <dbReference type="RuleBase" id="RU362118"/>
    </source>
</evidence>
<evidence type="ECO:0000256" key="13">
    <source>
        <dbReference type="PIRSR" id="PIRSR001434-2"/>
    </source>
</evidence>
<protein>
    <recommendedName>
        <fullName evidence="12">Cystathionine beta-lyase</fullName>
        <ecNumber evidence="3">4.4.1.13</ecNumber>
    </recommendedName>
    <alternativeName>
        <fullName evidence="9">Cysteine-S-conjugate beta-lyase</fullName>
    </alternativeName>
</protein>
<dbReference type="FunFam" id="3.40.640.10:FF:000009">
    <property type="entry name" value="Cystathionine gamma-synthase homolog"/>
    <property type="match status" value="1"/>
</dbReference>
<feature type="modified residue" description="N6-(pyridoxal phosphate)lysine" evidence="13">
    <location>
        <position position="286"/>
    </location>
</feature>
<comment type="cofactor">
    <cofactor evidence="1 14">
        <name>pyridoxal 5'-phosphate</name>
        <dbReference type="ChEBI" id="CHEBI:597326"/>
    </cofactor>
</comment>
<dbReference type="EMBL" id="KQ965731">
    <property type="protein sequence ID" value="KXS22208.1"/>
    <property type="molecule type" value="Genomic_DNA"/>
</dbReference>
<dbReference type="Pfam" id="PF01053">
    <property type="entry name" value="Cys_Met_Meta_PP"/>
    <property type="match status" value="1"/>
</dbReference>
<dbReference type="GO" id="GO:0071266">
    <property type="term" value="P:'de novo' L-methionine biosynthetic process"/>
    <property type="evidence" value="ECO:0007669"/>
    <property type="project" value="InterPro"/>
</dbReference>
<evidence type="ECO:0000256" key="5">
    <source>
        <dbReference type="ARBA" id="ARBA00022898"/>
    </source>
</evidence>
<dbReference type="GO" id="GO:0005777">
    <property type="term" value="C:peroxisome"/>
    <property type="evidence" value="ECO:0007669"/>
    <property type="project" value="EnsemblFungi"/>
</dbReference>
<proteinExistence type="inferred from homology"/>
<dbReference type="Gene3D" id="3.90.1150.10">
    <property type="entry name" value="Aspartate Aminotransferase, domain 1"/>
    <property type="match status" value="1"/>
</dbReference>
<dbReference type="NCBIfam" id="TIGR01329">
    <property type="entry name" value="cysta_beta_ly_E"/>
    <property type="match status" value="1"/>
</dbReference>
<evidence type="ECO:0000256" key="15">
    <source>
        <dbReference type="SAM" id="MobiDB-lite"/>
    </source>
</evidence>
<dbReference type="GO" id="GO:0019346">
    <property type="term" value="P:transsulfuration"/>
    <property type="evidence" value="ECO:0007669"/>
    <property type="project" value="EnsemblFungi"/>
</dbReference>
<evidence type="ECO:0000256" key="11">
    <source>
        <dbReference type="ARBA" id="ARBA00047625"/>
    </source>
</evidence>
<organism evidence="16 17">
    <name type="scientific">Gonapodya prolifera (strain JEL478)</name>
    <name type="common">Monoblepharis prolifera</name>
    <dbReference type="NCBI Taxonomy" id="1344416"/>
    <lineage>
        <taxon>Eukaryota</taxon>
        <taxon>Fungi</taxon>
        <taxon>Fungi incertae sedis</taxon>
        <taxon>Chytridiomycota</taxon>
        <taxon>Chytridiomycota incertae sedis</taxon>
        <taxon>Monoblepharidomycetes</taxon>
        <taxon>Monoblepharidales</taxon>
        <taxon>Gonapodyaceae</taxon>
        <taxon>Gonapodya</taxon>
    </lineage>
</organism>
<comment type="catalytic activity">
    <reaction evidence="10">
        <text>L,L-cystathionine + H2O = L-homocysteine + pyruvate + NH4(+)</text>
        <dbReference type="Rhea" id="RHEA:13965"/>
        <dbReference type="ChEBI" id="CHEBI:15361"/>
        <dbReference type="ChEBI" id="CHEBI:15377"/>
        <dbReference type="ChEBI" id="CHEBI:28938"/>
        <dbReference type="ChEBI" id="CHEBI:58161"/>
        <dbReference type="ChEBI" id="CHEBI:58199"/>
    </reaction>
</comment>
<dbReference type="STRING" id="1344416.A0A139AZN9"/>
<sequence length="479" mass="50983">MTSDAPAPVGLETRPSLPGTLFTEQAGGEVNAGLDLRAVPSYKSPLKIGRSNSVSVSSEATEGDSGARSDSEEGTVEGGGAMEKRGRFRPATECVLVESHPSVHDPYRASSTPLYITATFKQSSATEMGEYDYSRSGNPTRTQLELHLAKLMSAHRSFALSSGMSALDVITRLVRAGEEVVAGDDIYGGTQRLLTFLATHSAVTVHHCDTTKVSSVIPHLSPRTRLVLLETPTNPLLKIVDLRAIVAAVRQHAPSAVVVVDNTMMSPYLQRPLELGADIVYHSGTKYLSGHHDLMAGVVGVRSEDLARQIAFVVNATGCALPPFDCFLLMRGVKTLAVRMDRQQRNAGRIAAFLDGLRTADGSRVLPSVFYPGLPGHPGKEVHDAQSEGAGAVLSFTTGSVEKSTKVVEGTRIFGISVSFGCVNSLISMPCHMSHASIPAHLRAARALPEDLIRLCVGIEDVQDLIEDLEGALRAAGVI</sequence>
<evidence type="ECO:0000256" key="2">
    <source>
        <dbReference type="ARBA" id="ARBA00009077"/>
    </source>
</evidence>
<dbReference type="GO" id="GO:0047804">
    <property type="term" value="F:cysteine-S-conjugate beta-lyase activity"/>
    <property type="evidence" value="ECO:0007669"/>
    <property type="project" value="UniProtKB-EC"/>
</dbReference>
<keyword evidence="17" id="KW-1185">Reference proteome</keyword>
<dbReference type="FunFam" id="3.90.1150.10:FF:000013">
    <property type="entry name" value="Cystathionine beta-lyase"/>
    <property type="match status" value="1"/>
</dbReference>
<dbReference type="EC" id="4.4.1.13" evidence="3"/>
<evidence type="ECO:0000256" key="7">
    <source>
        <dbReference type="ARBA" id="ARBA00023239"/>
    </source>
</evidence>
<dbReference type="Proteomes" id="UP000070544">
    <property type="component" value="Unassembled WGS sequence"/>
</dbReference>
<dbReference type="PANTHER" id="PTHR11808:SF50">
    <property type="entry name" value="CYSTATHIONINE BETA-LYASE"/>
    <property type="match status" value="1"/>
</dbReference>
<evidence type="ECO:0000313" key="17">
    <source>
        <dbReference type="Proteomes" id="UP000070544"/>
    </source>
</evidence>
<feature type="region of interest" description="Disordered" evidence="15">
    <location>
        <begin position="1"/>
        <end position="35"/>
    </location>
</feature>
<reference evidence="16 17" key="1">
    <citation type="journal article" date="2015" name="Genome Biol. Evol.">
        <title>Phylogenomic analyses indicate that early fungi evolved digesting cell walls of algal ancestors of land plants.</title>
        <authorList>
            <person name="Chang Y."/>
            <person name="Wang S."/>
            <person name="Sekimoto S."/>
            <person name="Aerts A.L."/>
            <person name="Choi C."/>
            <person name="Clum A."/>
            <person name="LaButti K.M."/>
            <person name="Lindquist E.A."/>
            <person name="Yee Ngan C."/>
            <person name="Ohm R.A."/>
            <person name="Salamov A.A."/>
            <person name="Grigoriev I.V."/>
            <person name="Spatafora J.W."/>
            <person name="Berbee M.L."/>
        </authorList>
    </citation>
    <scope>NUCLEOTIDE SEQUENCE [LARGE SCALE GENOMIC DNA]</scope>
    <source>
        <strain evidence="16 17">JEL478</strain>
    </source>
</reference>
<comment type="similarity">
    <text evidence="2 14">Belongs to the trans-sulfuration enzymes family.</text>
</comment>
<name>A0A139AZN9_GONPJ</name>
<dbReference type="InterPro" id="IPR000277">
    <property type="entry name" value="Cys/Met-Metab_PyrdxlP-dep_enz"/>
</dbReference>
<evidence type="ECO:0000256" key="6">
    <source>
        <dbReference type="ARBA" id="ARBA00023167"/>
    </source>
</evidence>
<dbReference type="InterPro" id="IPR006238">
    <property type="entry name" value="Cys_b_lyase_euk"/>
</dbReference>
<evidence type="ECO:0000256" key="10">
    <source>
        <dbReference type="ARBA" id="ARBA00047517"/>
    </source>
</evidence>
<dbReference type="OMA" id="NCIGATG"/>
<dbReference type="InterPro" id="IPR015422">
    <property type="entry name" value="PyrdxlP-dep_Trfase_small"/>
</dbReference>
<keyword evidence="6" id="KW-0486">Methionine biosynthesis</keyword>
<dbReference type="SUPFAM" id="SSF53383">
    <property type="entry name" value="PLP-dependent transferases"/>
    <property type="match status" value="1"/>
</dbReference>
<dbReference type="Gene3D" id="3.40.640.10">
    <property type="entry name" value="Type I PLP-dependent aspartate aminotransferase-like (Major domain)"/>
    <property type="match status" value="1"/>
</dbReference>
<comment type="pathway">
    <text evidence="8">Amino-acid biosynthesis; L-methionine biosynthesis via de novo pathway; L-homocysteine from L-cystathionine: step 1/1.</text>
</comment>
<evidence type="ECO:0000256" key="3">
    <source>
        <dbReference type="ARBA" id="ARBA00012224"/>
    </source>
</evidence>